<accession>A0A377BXU9</accession>
<reference evidence="2 3" key="1">
    <citation type="submission" date="2018-06" db="EMBL/GenBank/DDBJ databases">
        <authorList>
            <consortium name="Pathogen Informatics"/>
            <person name="Doyle S."/>
        </authorList>
    </citation>
    <scope>NUCLEOTIDE SEQUENCE [LARGE SCALE GENOMIC DNA]</scope>
    <source>
        <strain evidence="2 3">NCTC10429</strain>
    </source>
</reference>
<dbReference type="InterPro" id="IPR025291">
    <property type="entry name" value="DUF4153"/>
</dbReference>
<proteinExistence type="predicted"/>
<evidence type="ECO:0000256" key="1">
    <source>
        <dbReference type="SAM" id="Phobius"/>
    </source>
</evidence>
<name>A0A377BXU9_ECOLX</name>
<dbReference type="Pfam" id="PF13687">
    <property type="entry name" value="DUF4153"/>
    <property type="match status" value="1"/>
</dbReference>
<sequence>MAAGRSVRLDCRRLQGALAVLVLLVWSLGYFVSIVWRNGQNPLVLQGKVNLAVSLLVLVILVLLNSPVLDSMRISVNSHMARYQSGKNTSDQVTIYMLEQSGRYGRAALESLKSDAGFMKDPKRARDLLMALDGEQHLQQQVSEKSISR</sequence>
<dbReference type="AlphaFoldDB" id="A0A377BXU9"/>
<keyword evidence="1" id="KW-1133">Transmembrane helix</keyword>
<dbReference type="Proteomes" id="UP000254088">
    <property type="component" value="Unassembled WGS sequence"/>
</dbReference>
<keyword evidence="1" id="KW-0472">Membrane</keyword>
<feature type="transmembrane region" description="Helical" evidence="1">
    <location>
        <begin position="16"/>
        <end position="37"/>
    </location>
</feature>
<organism evidence="2 3">
    <name type="scientific">Escherichia coli</name>
    <dbReference type="NCBI Taxonomy" id="562"/>
    <lineage>
        <taxon>Bacteria</taxon>
        <taxon>Pseudomonadati</taxon>
        <taxon>Pseudomonadota</taxon>
        <taxon>Gammaproteobacteria</taxon>
        <taxon>Enterobacterales</taxon>
        <taxon>Enterobacteriaceae</taxon>
        <taxon>Escherichia</taxon>
    </lineage>
</organism>
<protein>
    <submittedName>
        <fullName evidence="2">Inner membrane protein</fullName>
    </submittedName>
</protein>
<gene>
    <name evidence="2" type="primary">yhgE_3</name>
    <name evidence="2" type="ORF">NCTC10429_00965</name>
</gene>
<evidence type="ECO:0000313" key="2">
    <source>
        <dbReference type="EMBL" id="STL77935.1"/>
    </source>
</evidence>
<dbReference type="EMBL" id="UGEX01000001">
    <property type="protein sequence ID" value="STL77935.1"/>
    <property type="molecule type" value="Genomic_DNA"/>
</dbReference>
<feature type="transmembrane region" description="Helical" evidence="1">
    <location>
        <begin position="49"/>
        <end position="69"/>
    </location>
</feature>
<keyword evidence="1" id="KW-0812">Transmembrane</keyword>
<evidence type="ECO:0000313" key="3">
    <source>
        <dbReference type="Proteomes" id="UP000254088"/>
    </source>
</evidence>